<organism evidence="2 3">
    <name type="scientific">Tichowtungia aerotolerans</name>
    <dbReference type="NCBI Taxonomy" id="2697043"/>
    <lineage>
        <taxon>Bacteria</taxon>
        <taxon>Pseudomonadati</taxon>
        <taxon>Kiritimatiellota</taxon>
        <taxon>Tichowtungiia</taxon>
        <taxon>Tichowtungiales</taxon>
        <taxon>Tichowtungiaceae</taxon>
        <taxon>Tichowtungia</taxon>
    </lineage>
</organism>
<keyword evidence="3" id="KW-1185">Reference proteome</keyword>
<name>A0A6P1MCX0_9BACT</name>
<dbReference type="EMBL" id="CP047593">
    <property type="protein sequence ID" value="QHI69446.1"/>
    <property type="molecule type" value="Genomic_DNA"/>
</dbReference>
<gene>
    <name evidence="2" type="ORF">GT409_08260</name>
</gene>
<dbReference type="KEGG" id="taer:GT409_08260"/>
<reference evidence="2 3" key="1">
    <citation type="submission" date="2020-01" db="EMBL/GenBank/DDBJ databases">
        <title>Ponticoccus aerotolerans gen. nov., sp. nov., an anaerobic bacterium and proposal of Ponticoccusceae fam. nov., Ponticoccusles ord. nov. and Ponticoccuse classis nov. in the phylum Kiritimatiellaeota.</title>
        <authorList>
            <person name="Zhou L.Y."/>
            <person name="Du Z.J."/>
        </authorList>
    </citation>
    <scope>NUCLEOTIDE SEQUENCE [LARGE SCALE GENOMIC DNA]</scope>
    <source>
        <strain evidence="2 3">S-5007</strain>
    </source>
</reference>
<feature type="transmembrane region" description="Helical" evidence="1">
    <location>
        <begin position="38"/>
        <end position="58"/>
    </location>
</feature>
<keyword evidence="1" id="KW-0812">Transmembrane</keyword>
<keyword evidence="1" id="KW-1133">Transmembrane helix</keyword>
<dbReference type="AlphaFoldDB" id="A0A6P1MCX0"/>
<evidence type="ECO:0000313" key="2">
    <source>
        <dbReference type="EMBL" id="QHI69446.1"/>
    </source>
</evidence>
<proteinExistence type="predicted"/>
<sequence length="142" mass="15823">MKRISSKATFVRKFLDILLGTFFLIASVGIWFSDSDDIVITTIGSVIFGLCALLLLWLGRSSCHVSLTPDGIHLQGFFKSDELKLSDIHNIIDLCFFYPHFVIIKSNKPTAFGKVLVLYPKRTGFLASRTPGLDALKRTIGK</sequence>
<dbReference type="RefSeq" id="WP_160628628.1">
    <property type="nucleotide sequence ID" value="NZ_CP047593.1"/>
</dbReference>
<evidence type="ECO:0000256" key="1">
    <source>
        <dbReference type="SAM" id="Phobius"/>
    </source>
</evidence>
<accession>A0A6P1MCX0</accession>
<keyword evidence="1" id="KW-0472">Membrane</keyword>
<protein>
    <submittedName>
        <fullName evidence="2">Uncharacterized protein</fullName>
    </submittedName>
</protein>
<feature type="transmembrane region" description="Helical" evidence="1">
    <location>
        <begin position="14"/>
        <end position="32"/>
    </location>
</feature>
<evidence type="ECO:0000313" key="3">
    <source>
        <dbReference type="Proteomes" id="UP000464954"/>
    </source>
</evidence>
<dbReference type="Proteomes" id="UP000464954">
    <property type="component" value="Chromosome"/>
</dbReference>